<sequence length="227" mass="25033">MPLERLTITPLDATGRPQAGRRVKVRYNPEEFTVSKDNAFAVQGVPGLGSPIVQFVSGNQRTLEIELFFDTYDNEQLPKTDVRTETGQVAAFMELDSDLHAPPVVEVAMAAWSFRGVLTRASQRYILFMPDGTPVRARMSCTFIEYVDQEQAARAANLQTADYSKQHVVAGDETLSSIAARLYGDAAKWRPIALANGLADPREIAPGDALHVPALPYVNPVTWEVEE</sequence>
<reference evidence="2 3" key="1">
    <citation type="submission" date="2016-10" db="EMBL/GenBank/DDBJ databases">
        <authorList>
            <person name="de Groot N.N."/>
        </authorList>
    </citation>
    <scope>NUCLEOTIDE SEQUENCE [LARGE SCALE GENOMIC DNA]</scope>
    <source>
        <strain evidence="2 3">CGMCC 4.6533</strain>
    </source>
</reference>
<proteinExistence type="predicted"/>
<organism evidence="2 3">
    <name type="scientific">Nonomuraea jiangxiensis</name>
    <dbReference type="NCBI Taxonomy" id="633440"/>
    <lineage>
        <taxon>Bacteria</taxon>
        <taxon>Bacillati</taxon>
        <taxon>Actinomycetota</taxon>
        <taxon>Actinomycetes</taxon>
        <taxon>Streptosporangiales</taxon>
        <taxon>Streptosporangiaceae</taxon>
        <taxon>Nonomuraea</taxon>
    </lineage>
</organism>
<keyword evidence="3" id="KW-1185">Reference proteome</keyword>
<dbReference type="CDD" id="cd00118">
    <property type="entry name" value="LysM"/>
    <property type="match status" value="1"/>
</dbReference>
<accession>A0A1G9EX24</accession>
<dbReference type="InterPro" id="IPR036779">
    <property type="entry name" value="LysM_dom_sf"/>
</dbReference>
<dbReference type="Pfam" id="PF01476">
    <property type="entry name" value="LysM"/>
    <property type="match status" value="1"/>
</dbReference>
<dbReference type="InterPro" id="IPR018392">
    <property type="entry name" value="LysM"/>
</dbReference>
<dbReference type="RefSeq" id="WP_090941669.1">
    <property type="nucleotide sequence ID" value="NZ_FNDJ01000019.1"/>
</dbReference>
<dbReference type="SMART" id="SM00257">
    <property type="entry name" value="LysM"/>
    <property type="match status" value="1"/>
</dbReference>
<dbReference type="Proteomes" id="UP000199202">
    <property type="component" value="Unassembled WGS sequence"/>
</dbReference>
<dbReference type="InterPro" id="IPR045361">
    <property type="entry name" value="CIS_tube_prot_N"/>
</dbReference>
<dbReference type="Gene3D" id="3.10.350.10">
    <property type="entry name" value="LysM domain"/>
    <property type="match status" value="1"/>
</dbReference>
<dbReference type="AlphaFoldDB" id="A0A1G9EX24"/>
<gene>
    <name evidence="2" type="ORF">SAMN05421869_11946</name>
</gene>
<evidence type="ECO:0000313" key="2">
    <source>
        <dbReference type="EMBL" id="SDK80660.1"/>
    </source>
</evidence>
<dbReference type="STRING" id="633440.SAMN05421869_11946"/>
<dbReference type="Pfam" id="PF19266">
    <property type="entry name" value="CIS_tube"/>
    <property type="match status" value="1"/>
</dbReference>
<protein>
    <submittedName>
        <fullName evidence="2">LysM domain-containing protein</fullName>
    </submittedName>
</protein>
<feature type="domain" description="LysM" evidence="1">
    <location>
        <begin position="165"/>
        <end position="212"/>
    </location>
</feature>
<dbReference type="EMBL" id="FNDJ01000019">
    <property type="protein sequence ID" value="SDK80660.1"/>
    <property type="molecule type" value="Genomic_DNA"/>
</dbReference>
<evidence type="ECO:0000259" key="1">
    <source>
        <dbReference type="PROSITE" id="PS51782"/>
    </source>
</evidence>
<name>A0A1G9EX24_9ACTN</name>
<evidence type="ECO:0000313" key="3">
    <source>
        <dbReference type="Proteomes" id="UP000199202"/>
    </source>
</evidence>
<dbReference type="PROSITE" id="PS51782">
    <property type="entry name" value="LYSM"/>
    <property type="match status" value="1"/>
</dbReference>
<dbReference type="OrthoDB" id="9815939at2"/>